<sequence>MNKCSLVSRFPVQLVAVCFLVASTTRLGVYSNAAIVTSVNYAFETFSPYALIRFFEFSDKEWNVTQTCFRDMYVYVQGLRNGEYWAVKLYDATSYYAGAAFSGTSARMHNPNLCRYLSQQYNDLQLRTSNPNYKLFVLPFDVQLISGHFLMEIGYDNYFRVSIK</sequence>
<dbReference type="RefSeq" id="XP_058974424.1">
    <property type="nucleotide sequence ID" value="XM_059118441.1"/>
</dbReference>
<feature type="domain" description="Nose resistant-to-fluoxetine protein N-terminal" evidence="1">
    <location>
        <begin position="68"/>
        <end position="129"/>
    </location>
</feature>
<dbReference type="GeneID" id="131800755"/>
<evidence type="ECO:0000259" key="1">
    <source>
        <dbReference type="Pfam" id="PF20146"/>
    </source>
</evidence>
<evidence type="ECO:0000313" key="3">
    <source>
        <dbReference type="RefSeq" id="XP_058974424.1"/>
    </source>
</evidence>
<dbReference type="Pfam" id="PF20146">
    <property type="entry name" value="NRF"/>
    <property type="match status" value="1"/>
</dbReference>
<proteinExistence type="predicted"/>
<keyword evidence="2" id="KW-1185">Reference proteome</keyword>
<dbReference type="Proteomes" id="UP001652621">
    <property type="component" value="Unplaced"/>
</dbReference>
<name>A0ABM3ULM0_MUSDO</name>
<protein>
    <submittedName>
        <fullName evidence="3">Uncharacterized protein LOC131800755</fullName>
    </submittedName>
</protein>
<evidence type="ECO:0000313" key="2">
    <source>
        <dbReference type="Proteomes" id="UP001652621"/>
    </source>
</evidence>
<dbReference type="InterPro" id="IPR006621">
    <property type="entry name" value="Nose-resist-to-fluoxetine_N"/>
</dbReference>
<gene>
    <name evidence="3" type="primary">LOC131800755</name>
</gene>
<organism evidence="2 3">
    <name type="scientific">Musca domestica</name>
    <name type="common">House fly</name>
    <dbReference type="NCBI Taxonomy" id="7370"/>
    <lineage>
        <taxon>Eukaryota</taxon>
        <taxon>Metazoa</taxon>
        <taxon>Ecdysozoa</taxon>
        <taxon>Arthropoda</taxon>
        <taxon>Hexapoda</taxon>
        <taxon>Insecta</taxon>
        <taxon>Pterygota</taxon>
        <taxon>Neoptera</taxon>
        <taxon>Endopterygota</taxon>
        <taxon>Diptera</taxon>
        <taxon>Brachycera</taxon>
        <taxon>Muscomorpha</taxon>
        <taxon>Muscoidea</taxon>
        <taxon>Muscidae</taxon>
        <taxon>Musca</taxon>
    </lineage>
</organism>
<reference evidence="3" key="1">
    <citation type="submission" date="2025-08" db="UniProtKB">
        <authorList>
            <consortium name="RefSeq"/>
        </authorList>
    </citation>
    <scope>IDENTIFICATION</scope>
    <source>
        <strain evidence="3">Aabys</strain>
        <tissue evidence="3">Whole body</tissue>
    </source>
</reference>
<accession>A0ABM3ULM0</accession>